<sequence length="451" mass="52470">MTHAIPCSSSSTVEGNQNRTVQGNNNQAVQGNSNTVISDNLVSNTNNIVFNIIMSDNKNLNQELEFKKEVIKTIQQVDEFIVRQAVRDSLPDWPVLSTDNINEFIEQKFGNKEILTLVTNLLRVNQSFSHEVYEKLHLISNSIQENVKHLTVPSIEDKSGTRIVVQESNNFQSYLLIVLRPEIDGSNTFRIKAWLILDDKMLDKNDPSKGFLPLDIKNEEVICLISEISENVEKFLEESLKILNSHTRRYQRNFNLTIEFFLPYKNLCEEIYQWLFMDDPVEILHGVLLRSSERLDRRYLIKYDNQWRKNWQKVQDCFHSLLSQDDFYELKSIENCDWKKITSDLKQKIGLKVACALSVSKSQDLFQAIHKAAAPIAIWSMCDIPHQKLEIEINDFLNKVKLIELPELLRKKREEVYAYSDKYSGYLSILWEDPYRLPPVPDVIELLTPGQ</sequence>
<feature type="compositionally biased region" description="Low complexity" evidence="1">
    <location>
        <begin position="21"/>
        <end position="32"/>
    </location>
</feature>
<dbReference type="Pfam" id="PF20028">
    <property type="entry name" value="VMAP-C"/>
    <property type="match status" value="1"/>
</dbReference>
<accession>A0A139XDE5</accession>
<dbReference type="OrthoDB" id="8479370at2"/>
<name>A0A139XDE5_9CYAN</name>
<proteinExistence type="predicted"/>
<dbReference type="RefSeq" id="WP_017742623.1">
    <property type="nucleotide sequence ID" value="NZ_KQ976354.1"/>
</dbReference>
<dbReference type="AlphaFoldDB" id="A0A139XDE5"/>
<dbReference type="Proteomes" id="UP000076925">
    <property type="component" value="Unassembled WGS sequence"/>
</dbReference>
<keyword evidence="4" id="KW-1185">Reference proteome</keyword>
<gene>
    <name evidence="3" type="ORF">WA1_15300</name>
</gene>
<feature type="domain" description="vWA-MoxR associated protein C-terminal" evidence="2">
    <location>
        <begin position="226"/>
        <end position="434"/>
    </location>
</feature>
<evidence type="ECO:0000313" key="3">
    <source>
        <dbReference type="EMBL" id="KYC42705.1"/>
    </source>
</evidence>
<evidence type="ECO:0000313" key="4">
    <source>
        <dbReference type="Proteomes" id="UP000076925"/>
    </source>
</evidence>
<organism evidence="3 4">
    <name type="scientific">Scytonema hofmannii PCC 7110</name>
    <dbReference type="NCBI Taxonomy" id="128403"/>
    <lineage>
        <taxon>Bacteria</taxon>
        <taxon>Bacillati</taxon>
        <taxon>Cyanobacteriota</taxon>
        <taxon>Cyanophyceae</taxon>
        <taxon>Nostocales</taxon>
        <taxon>Scytonemataceae</taxon>
        <taxon>Scytonema</taxon>
    </lineage>
</organism>
<dbReference type="InterPro" id="IPR045450">
    <property type="entry name" value="VMAP_C"/>
</dbReference>
<comment type="caution">
    <text evidence="3">The sequence shown here is derived from an EMBL/GenBank/DDBJ whole genome shotgun (WGS) entry which is preliminary data.</text>
</comment>
<dbReference type="STRING" id="128403.WA1_15300"/>
<reference evidence="3 4" key="1">
    <citation type="journal article" date="2013" name="Genome Biol. Evol.">
        <title>Genomes of Stigonematalean cyanobacteria (subsection V) and the evolution of oxygenic photosynthesis from prokaryotes to plastids.</title>
        <authorList>
            <person name="Dagan T."/>
            <person name="Roettger M."/>
            <person name="Stucken K."/>
            <person name="Landan G."/>
            <person name="Koch R."/>
            <person name="Major P."/>
            <person name="Gould S.B."/>
            <person name="Goremykin V.V."/>
            <person name="Rippka R."/>
            <person name="Tandeau de Marsac N."/>
            <person name="Gugger M."/>
            <person name="Lockhart P.J."/>
            <person name="Allen J.F."/>
            <person name="Brune I."/>
            <person name="Maus I."/>
            <person name="Puhler A."/>
            <person name="Martin W.F."/>
        </authorList>
    </citation>
    <scope>NUCLEOTIDE SEQUENCE [LARGE SCALE GENOMIC DNA]</scope>
    <source>
        <strain evidence="3 4">PCC 7110</strain>
    </source>
</reference>
<dbReference type="EMBL" id="ANNX02000017">
    <property type="protein sequence ID" value="KYC42705.1"/>
    <property type="molecule type" value="Genomic_DNA"/>
</dbReference>
<feature type="region of interest" description="Disordered" evidence="1">
    <location>
        <begin position="1"/>
        <end position="32"/>
    </location>
</feature>
<protein>
    <recommendedName>
        <fullName evidence="2">vWA-MoxR associated protein C-terminal domain-containing protein</fullName>
    </recommendedName>
</protein>
<evidence type="ECO:0000259" key="2">
    <source>
        <dbReference type="Pfam" id="PF20028"/>
    </source>
</evidence>
<feature type="compositionally biased region" description="Polar residues" evidence="1">
    <location>
        <begin position="7"/>
        <end position="20"/>
    </location>
</feature>
<evidence type="ECO:0000256" key="1">
    <source>
        <dbReference type="SAM" id="MobiDB-lite"/>
    </source>
</evidence>